<sequence length="102" mass="11005">MAKVFKPKVVTANDLLLGDVIYLTATGTWARDHADALVARTQEEADELLAQANAQQLTIVGPYLAEATLDVSGTPGPVHFREEFRTRGPSNYNHGKQAEAGV</sequence>
<keyword evidence="1" id="KW-0175">Coiled coil</keyword>
<evidence type="ECO:0000256" key="2">
    <source>
        <dbReference type="SAM" id="MobiDB-lite"/>
    </source>
</evidence>
<keyword evidence="4" id="KW-1185">Reference proteome</keyword>
<accession>A0A2C9CLU8</accession>
<proteinExistence type="predicted"/>
<evidence type="ECO:0000256" key="1">
    <source>
        <dbReference type="SAM" id="Coils"/>
    </source>
</evidence>
<name>A0A2C9CLU8_9RHOB</name>
<organism evidence="3 4">
    <name type="scientific">Pontivivens marinum</name>
    <dbReference type="NCBI Taxonomy" id="1690039"/>
    <lineage>
        <taxon>Bacteria</taxon>
        <taxon>Pseudomonadati</taxon>
        <taxon>Pseudomonadota</taxon>
        <taxon>Alphaproteobacteria</taxon>
        <taxon>Rhodobacterales</taxon>
        <taxon>Paracoccaceae</taxon>
        <taxon>Pontivivens</taxon>
    </lineage>
</organism>
<feature type="coiled-coil region" evidence="1">
    <location>
        <begin position="31"/>
        <end position="58"/>
    </location>
</feature>
<feature type="region of interest" description="Disordered" evidence="2">
    <location>
        <begin position="76"/>
        <end position="102"/>
    </location>
</feature>
<dbReference type="Proteomes" id="UP000220034">
    <property type="component" value="Unassembled WGS sequence"/>
</dbReference>
<dbReference type="AlphaFoldDB" id="A0A2C9CLU8"/>
<protein>
    <recommendedName>
        <fullName evidence="5">Sulfite reductase</fullName>
    </recommendedName>
</protein>
<evidence type="ECO:0000313" key="3">
    <source>
        <dbReference type="EMBL" id="SOH92243.1"/>
    </source>
</evidence>
<evidence type="ECO:0008006" key="5">
    <source>
        <dbReference type="Google" id="ProtNLM"/>
    </source>
</evidence>
<dbReference type="OrthoDB" id="5738806at2"/>
<reference evidence="4" key="1">
    <citation type="submission" date="2017-09" db="EMBL/GenBank/DDBJ databases">
        <authorList>
            <person name="Varghese N."/>
            <person name="Submissions S."/>
        </authorList>
    </citation>
    <scope>NUCLEOTIDE SEQUENCE [LARGE SCALE GENOMIC DNA]</scope>
    <source>
        <strain evidence="4">C7</strain>
    </source>
</reference>
<dbReference type="Pfam" id="PF11011">
    <property type="entry name" value="DUF2849"/>
    <property type="match status" value="1"/>
</dbReference>
<evidence type="ECO:0000313" key="4">
    <source>
        <dbReference type="Proteomes" id="UP000220034"/>
    </source>
</evidence>
<dbReference type="InterPro" id="IPR021270">
    <property type="entry name" value="DUF2849"/>
</dbReference>
<dbReference type="EMBL" id="OCTN01000001">
    <property type="protein sequence ID" value="SOH92243.1"/>
    <property type="molecule type" value="Genomic_DNA"/>
</dbReference>
<gene>
    <name evidence="3" type="ORF">SAMN06273572_10184</name>
</gene>
<dbReference type="RefSeq" id="WP_097927842.1">
    <property type="nucleotide sequence ID" value="NZ_OCTN01000001.1"/>
</dbReference>